<evidence type="ECO:0000313" key="2">
    <source>
        <dbReference type="Proteomes" id="UP001234297"/>
    </source>
</evidence>
<dbReference type="EMBL" id="CM056820">
    <property type="protein sequence ID" value="KAJ8615299.1"/>
    <property type="molecule type" value="Genomic_DNA"/>
</dbReference>
<gene>
    <name evidence="1" type="ORF">MRB53_034671</name>
</gene>
<name>A0ACC2K2P8_PERAE</name>
<proteinExistence type="predicted"/>
<keyword evidence="2" id="KW-1185">Reference proteome</keyword>
<sequence>MAGWSLFSDGSSSDSAETLQNLRTNGIFQDSDETSKFRCLFHLIHSHFRKEISPKLEILPLPVAMGDGHSVDLFKLYWIVKEKGGYDSVTESRSWGATAEEAGLGTDAGAPMKLIYKKHLEHFDRWLRSIVGVKGMQSLWRIAEDKESFARLDADTKCWLRNVLDGKNGHEGMEFHMVKEVMKTPANGHEGKEFHTEKEVMKVPGNGHEGKEFHTVKEVMKTPANGHEGKELHMVKGVMKTPANGHEGKEAPVNGHEGKKFRTEKEVMKTPGNGHEGQEFHTVKVVMKTPSNGHEGKELHMVKEVMKTPANGHEGKEFHTEKQVMKVPGNGHEGKEFHTVKEVMKMPANGHEGKELHMVKGVMKTPANIQEGKEAPVNGHEGKEFRTEKDVMKTPGNGHEGQEFHTVKVVMKTPSNGHEGKELHAVKEVMKTPANGHERQEFHTVKDVMKMPANDHEGKDVMKMPANDHEGKEVMKMPAGGNSSLVVKGSLCDDVIVLESHHANGVSSSLKRSPLKRMREREGEYVFGVLNWVKRIAKTPLDPAIGRALEGSKRNAQEVEYHKQAHIVRKALFRRRNACSSVLRPFFQKRQTMHPSMYEDYVGSRDQSKLRCSQRLLRQHMRSRSSSCSEASTATDDSDKNLSPLVSWMENDSDKQVLKNLNSLTAETVVGLFSKDQIKKRVRVGPRFQARVPEWTGMACNSGDSKWLGTQIWPLKPKELNYLTEEHLIGKGRPDFCNCKLSGSIECIRFHVAEKRFQLKRELGSTFYKWRFDHMGEEVSLSWTDEEERRFKAIVYRNPPSLDKSFWEEAYRSFYYKSRRSLVNYYFDVFLLRRRSYQNRVTPNQIDSDDEESEFGSPINNYLVAGSMNLGPGNRKLVGVAAICMGYNASAGHVIFMVGKKLEIGGRTMHSVLGGTFHFSAGCHKIKCS</sequence>
<comment type="caution">
    <text evidence="1">The sequence shown here is derived from an EMBL/GenBank/DDBJ whole genome shotgun (WGS) entry which is preliminary data.</text>
</comment>
<evidence type="ECO:0000313" key="1">
    <source>
        <dbReference type="EMBL" id="KAJ8615299.1"/>
    </source>
</evidence>
<dbReference type="Proteomes" id="UP001234297">
    <property type="component" value="Chromosome 12"/>
</dbReference>
<organism evidence="1 2">
    <name type="scientific">Persea americana</name>
    <name type="common">Avocado</name>
    <dbReference type="NCBI Taxonomy" id="3435"/>
    <lineage>
        <taxon>Eukaryota</taxon>
        <taxon>Viridiplantae</taxon>
        <taxon>Streptophyta</taxon>
        <taxon>Embryophyta</taxon>
        <taxon>Tracheophyta</taxon>
        <taxon>Spermatophyta</taxon>
        <taxon>Magnoliopsida</taxon>
        <taxon>Magnoliidae</taxon>
        <taxon>Laurales</taxon>
        <taxon>Lauraceae</taxon>
        <taxon>Persea</taxon>
    </lineage>
</organism>
<reference evidence="1 2" key="1">
    <citation type="journal article" date="2022" name="Hortic Res">
        <title>A haplotype resolved chromosomal level avocado genome allows analysis of novel avocado genes.</title>
        <authorList>
            <person name="Nath O."/>
            <person name="Fletcher S.J."/>
            <person name="Hayward A."/>
            <person name="Shaw L.M."/>
            <person name="Masouleh A.K."/>
            <person name="Furtado A."/>
            <person name="Henry R.J."/>
            <person name="Mitter N."/>
        </authorList>
    </citation>
    <scope>NUCLEOTIDE SEQUENCE [LARGE SCALE GENOMIC DNA]</scope>
    <source>
        <strain evidence="2">cv. Hass</strain>
    </source>
</reference>
<protein>
    <submittedName>
        <fullName evidence="1">Uncharacterized protein</fullName>
    </submittedName>
</protein>
<accession>A0ACC2K2P8</accession>